<reference evidence="12 13" key="1">
    <citation type="submission" date="2018-10" db="EMBL/GenBank/DDBJ databases">
        <title>Genomic Encyclopedia of Type Strains, Phase IV (KMG-IV): sequencing the most valuable type-strain genomes for metagenomic binning, comparative biology and taxonomic classification.</title>
        <authorList>
            <person name="Goeker M."/>
        </authorList>
    </citation>
    <scope>NUCLEOTIDE SEQUENCE [LARGE SCALE GENOMIC DNA]</scope>
    <source>
        <strain evidence="12 13">DSM 23229</strain>
    </source>
</reference>
<dbReference type="InterPro" id="IPR003437">
    <property type="entry name" value="GcvP"/>
</dbReference>
<feature type="modified residue" description="N6-(pyridoxal phosphate)lysine" evidence="8 9">
    <location>
        <position position="711"/>
    </location>
</feature>
<dbReference type="InterPro" id="IPR049316">
    <property type="entry name" value="GDC-P_C"/>
</dbReference>
<feature type="domain" description="Glycine cleavage system P-protein N-terminal" evidence="10">
    <location>
        <begin position="463"/>
        <end position="743"/>
    </location>
</feature>
<dbReference type="GO" id="GO:0004375">
    <property type="term" value="F:glycine dehydrogenase (decarboxylating) activity"/>
    <property type="evidence" value="ECO:0007669"/>
    <property type="project" value="UniProtKB-EC"/>
</dbReference>
<dbReference type="OrthoDB" id="9801272at2"/>
<dbReference type="GO" id="GO:0005829">
    <property type="term" value="C:cytosol"/>
    <property type="evidence" value="ECO:0007669"/>
    <property type="project" value="TreeGrafter"/>
</dbReference>
<comment type="subunit">
    <text evidence="4 8">The glycine cleavage system is composed of four proteins: P, T, L and H.</text>
</comment>
<dbReference type="FunFam" id="3.40.640.10:FF:000005">
    <property type="entry name" value="Glycine dehydrogenase (decarboxylating), mitochondrial"/>
    <property type="match status" value="1"/>
</dbReference>
<evidence type="ECO:0000256" key="1">
    <source>
        <dbReference type="ARBA" id="ARBA00001933"/>
    </source>
</evidence>
<dbReference type="GO" id="GO:0016594">
    <property type="term" value="F:glycine binding"/>
    <property type="evidence" value="ECO:0007669"/>
    <property type="project" value="TreeGrafter"/>
</dbReference>
<sequence length="963" mass="106115">MVSDARPLTDLNHRDAFIGRHIGPDTRAIATMLDTLGEGSIASLIDRTIPADIRLKGELPLAGPRGEQETLEHLRSLMSHNRVARSHIGAGYYDTIMPAVIARNVLENPGWYTAYTPYQPEIAQGRLEGLLNFQQMVMDLTGMGVANASLLDEATAAAEAMTLCHRANRKAGSQCFFVARDVFPQTLDVLRTRAEWQDIELIVDDAERVGDYQVFGALLQYPGDDGRVIDLQPLIDTARHNGAMVAVAADLLALTLLTPPGEMGADIVLGSAQRFGIPMGFGGPHAAYLAVTNRLKRSIPGRVIGVSRDRHGGVALRMAMQTREQHIRREKATSNICTAQALLANLAGFYAVYHGADGLHTIASRIHRLTALLTEGLAPRGIRPDNHGFFDTLTFSDLDREAIETRALADNRNLRYHADGRIGVSFDETTTAEDVLALIRILSGKESESDIETLDRRVIEAGETHIPDRCQRQSTYLTHPVFQRYRSETEMLRYLKRLENRDLSLTHAMIPLGSCTMKLNATTEMAPLSWPECTRIHPFAPRDQVEGYHRLIEDLIRQLADITGYDTVSMQPNSGAQGEYAGLVAIRRYQQEQGEGHRHICLIPSSAHGTNPASAAMARMKVVVVECDVRGNIDMDDLRRKAAEHAAQLSAIMLTYPSTHGVFEADIQEACRIVHEHGGQVYIDGANMNAQTGLCRPGDYGGDVSHLNLHKTFCIPHGGGGPGMGPIGVKAHLAPHLPDHVFGGHRRFTPGTAVSAAAYGSALILPISWAYITMMGARGLREASEIAILGANYIASRLESHYPILYRGDKGTVAHECIIDIRSIKNGCGIDEEDIAKRLMDYGFHAPTMSFPVAGTLMVEPTESESLLELDRFCDAMIAIRHEIRRIEHGEWSGDNNPLVNAPHTQRDLYAEEWPYPYSRELAAFPSEAVKQAKFWPSVSRVDNVHGDRNLICSCPSIDEYRD</sequence>
<evidence type="ECO:0000256" key="8">
    <source>
        <dbReference type="HAMAP-Rule" id="MF_00711"/>
    </source>
</evidence>
<evidence type="ECO:0000256" key="2">
    <source>
        <dbReference type="ARBA" id="ARBA00003788"/>
    </source>
</evidence>
<keyword evidence="5 8" id="KW-0663">Pyridoxal phosphate</keyword>
<feature type="domain" description="Glycine dehydrogenase C-terminal" evidence="11">
    <location>
        <begin position="783"/>
        <end position="904"/>
    </location>
</feature>
<dbReference type="GO" id="GO:0019464">
    <property type="term" value="P:glycine decarboxylation via glycine cleavage system"/>
    <property type="evidence" value="ECO:0007669"/>
    <property type="project" value="UniProtKB-UniRule"/>
</dbReference>
<comment type="function">
    <text evidence="2 8">The glycine cleavage system catalyzes the degradation of glycine. The P protein binds the alpha-amino group of glycine through its pyridoxal phosphate cofactor; CO(2) is released and the remaining methylamine moiety is then transferred to the lipoamide cofactor of the H protein.</text>
</comment>
<evidence type="ECO:0000256" key="9">
    <source>
        <dbReference type="PIRSR" id="PIRSR603437-50"/>
    </source>
</evidence>
<dbReference type="Proteomes" id="UP000281975">
    <property type="component" value="Unassembled WGS sequence"/>
</dbReference>
<dbReference type="Pfam" id="PF02347">
    <property type="entry name" value="GDC-P"/>
    <property type="match status" value="2"/>
</dbReference>
<evidence type="ECO:0000256" key="7">
    <source>
        <dbReference type="ARBA" id="ARBA00049026"/>
    </source>
</evidence>
<gene>
    <name evidence="8" type="primary">gcvP</name>
    <name evidence="12" type="ORF">C7446_1075</name>
</gene>
<dbReference type="EMBL" id="RBIN01000003">
    <property type="protein sequence ID" value="RKR06138.1"/>
    <property type="molecule type" value="Genomic_DNA"/>
</dbReference>
<dbReference type="FunFam" id="3.90.1150.10:FF:000007">
    <property type="entry name" value="Glycine dehydrogenase (decarboxylating), mitochondrial"/>
    <property type="match status" value="1"/>
</dbReference>
<dbReference type="SUPFAM" id="SSF53383">
    <property type="entry name" value="PLP-dependent transferases"/>
    <property type="match status" value="2"/>
</dbReference>
<name>A0A420WY74_9GAMM</name>
<keyword evidence="13" id="KW-1185">Reference proteome</keyword>
<comment type="caution">
    <text evidence="12">The sequence shown here is derived from an EMBL/GenBank/DDBJ whole genome shotgun (WGS) entry which is preliminary data.</text>
</comment>
<evidence type="ECO:0000256" key="6">
    <source>
        <dbReference type="ARBA" id="ARBA00023002"/>
    </source>
</evidence>
<dbReference type="HAMAP" id="MF_00711">
    <property type="entry name" value="GcvP"/>
    <property type="match status" value="1"/>
</dbReference>
<dbReference type="InterPro" id="IPR049315">
    <property type="entry name" value="GDC-P_N"/>
</dbReference>
<dbReference type="FunFam" id="3.40.640.10:FF:000007">
    <property type="entry name" value="glycine dehydrogenase (Decarboxylating), mitochondrial"/>
    <property type="match status" value="1"/>
</dbReference>
<dbReference type="PANTHER" id="PTHR11773">
    <property type="entry name" value="GLYCINE DEHYDROGENASE, DECARBOXYLATING"/>
    <property type="match status" value="1"/>
</dbReference>
<evidence type="ECO:0000313" key="12">
    <source>
        <dbReference type="EMBL" id="RKR06138.1"/>
    </source>
</evidence>
<evidence type="ECO:0000313" key="13">
    <source>
        <dbReference type="Proteomes" id="UP000281975"/>
    </source>
</evidence>
<organism evidence="12 13">
    <name type="scientific">Kushneria sinocarnis</name>
    <dbReference type="NCBI Taxonomy" id="595502"/>
    <lineage>
        <taxon>Bacteria</taxon>
        <taxon>Pseudomonadati</taxon>
        <taxon>Pseudomonadota</taxon>
        <taxon>Gammaproteobacteria</taxon>
        <taxon>Oceanospirillales</taxon>
        <taxon>Halomonadaceae</taxon>
        <taxon>Kushneria</taxon>
    </lineage>
</organism>
<evidence type="ECO:0000256" key="3">
    <source>
        <dbReference type="ARBA" id="ARBA00010756"/>
    </source>
</evidence>
<evidence type="ECO:0000256" key="4">
    <source>
        <dbReference type="ARBA" id="ARBA00011690"/>
    </source>
</evidence>
<accession>A0A420WY74</accession>
<keyword evidence="6 8" id="KW-0560">Oxidoreductase</keyword>
<dbReference type="AlphaFoldDB" id="A0A420WY74"/>
<proteinExistence type="inferred from homology"/>
<dbReference type="InterPro" id="IPR015422">
    <property type="entry name" value="PyrdxlP-dep_Trfase_small"/>
</dbReference>
<comment type="catalytic activity">
    <reaction evidence="7 8">
        <text>N(6)-[(R)-lipoyl]-L-lysyl-[glycine-cleavage complex H protein] + glycine + H(+) = N(6)-[(R)-S(8)-aminomethyldihydrolipoyl]-L-lysyl-[glycine-cleavage complex H protein] + CO2</text>
        <dbReference type="Rhea" id="RHEA:24304"/>
        <dbReference type="Rhea" id="RHEA-COMP:10494"/>
        <dbReference type="Rhea" id="RHEA-COMP:10495"/>
        <dbReference type="ChEBI" id="CHEBI:15378"/>
        <dbReference type="ChEBI" id="CHEBI:16526"/>
        <dbReference type="ChEBI" id="CHEBI:57305"/>
        <dbReference type="ChEBI" id="CHEBI:83099"/>
        <dbReference type="ChEBI" id="CHEBI:83143"/>
        <dbReference type="EC" id="1.4.4.2"/>
    </reaction>
</comment>
<dbReference type="InterPro" id="IPR020581">
    <property type="entry name" value="GDC_P"/>
</dbReference>
<comment type="cofactor">
    <cofactor evidence="1 8 9">
        <name>pyridoxal 5'-phosphate</name>
        <dbReference type="ChEBI" id="CHEBI:597326"/>
    </cofactor>
</comment>
<dbReference type="GO" id="GO:0005960">
    <property type="term" value="C:glycine cleavage complex"/>
    <property type="evidence" value="ECO:0007669"/>
    <property type="project" value="TreeGrafter"/>
</dbReference>
<comment type="similarity">
    <text evidence="3 8">Belongs to the GcvP family.</text>
</comment>
<dbReference type="NCBIfam" id="TIGR00461">
    <property type="entry name" value="gcvP"/>
    <property type="match status" value="1"/>
</dbReference>
<dbReference type="Pfam" id="PF21478">
    <property type="entry name" value="GcvP2_C"/>
    <property type="match status" value="1"/>
</dbReference>
<dbReference type="InterPro" id="IPR015424">
    <property type="entry name" value="PyrdxlP-dep_Trfase"/>
</dbReference>
<protein>
    <recommendedName>
        <fullName evidence="8">Glycine dehydrogenase (decarboxylating)</fullName>
        <ecNumber evidence="8">1.4.4.2</ecNumber>
    </recommendedName>
    <alternativeName>
        <fullName evidence="8">Glycine cleavage system P-protein</fullName>
    </alternativeName>
    <alternativeName>
        <fullName evidence="8">Glycine decarboxylase</fullName>
    </alternativeName>
    <alternativeName>
        <fullName evidence="8">Glycine dehydrogenase (aminomethyl-transferring)</fullName>
    </alternativeName>
</protein>
<evidence type="ECO:0000259" key="10">
    <source>
        <dbReference type="Pfam" id="PF02347"/>
    </source>
</evidence>
<dbReference type="CDD" id="cd00613">
    <property type="entry name" value="GDC-P"/>
    <property type="match status" value="1"/>
</dbReference>
<dbReference type="Gene3D" id="3.40.640.10">
    <property type="entry name" value="Type I PLP-dependent aspartate aminotransferase-like (Major domain)"/>
    <property type="match status" value="2"/>
</dbReference>
<dbReference type="InterPro" id="IPR015421">
    <property type="entry name" value="PyrdxlP-dep_Trfase_major"/>
</dbReference>
<evidence type="ECO:0000259" key="11">
    <source>
        <dbReference type="Pfam" id="PF21478"/>
    </source>
</evidence>
<dbReference type="PANTHER" id="PTHR11773:SF1">
    <property type="entry name" value="GLYCINE DEHYDROGENASE (DECARBOXYLATING), MITOCHONDRIAL"/>
    <property type="match status" value="1"/>
</dbReference>
<dbReference type="GO" id="GO:0030170">
    <property type="term" value="F:pyridoxal phosphate binding"/>
    <property type="evidence" value="ECO:0007669"/>
    <property type="project" value="TreeGrafter"/>
</dbReference>
<dbReference type="Gene3D" id="3.90.1150.10">
    <property type="entry name" value="Aspartate Aminotransferase, domain 1"/>
    <property type="match status" value="2"/>
</dbReference>
<feature type="domain" description="Glycine cleavage system P-protein N-terminal" evidence="10">
    <location>
        <begin position="20"/>
        <end position="442"/>
    </location>
</feature>
<evidence type="ECO:0000256" key="5">
    <source>
        <dbReference type="ARBA" id="ARBA00022898"/>
    </source>
</evidence>
<dbReference type="RefSeq" id="WP_121172056.1">
    <property type="nucleotide sequence ID" value="NZ_RBIN01000003.1"/>
</dbReference>
<dbReference type="EC" id="1.4.4.2" evidence="8"/>